<dbReference type="SUPFAM" id="SSF81593">
    <property type="entry name" value="Nucleotidyltransferase substrate binding subunit/domain"/>
    <property type="match status" value="2"/>
</dbReference>
<dbReference type="Gene3D" id="1.20.120.1510">
    <property type="match status" value="1"/>
</dbReference>
<dbReference type="GO" id="GO:0016779">
    <property type="term" value="F:nucleotidyltransferase activity"/>
    <property type="evidence" value="ECO:0007669"/>
    <property type="project" value="UniProtKB-KW"/>
</dbReference>
<dbReference type="Gene3D" id="1.20.120.330">
    <property type="entry name" value="Nucleotidyltransferases domain 2"/>
    <property type="match status" value="2"/>
</dbReference>
<dbReference type="EMBL" id="BMYR01000003">
    <property type="protein sequence ID" value="GGW56257.1"/>
    <property type="molecule type" value="Genomic_DNA"/>
</dbReference>
<comment type="similarity">
    <text evidence="7">Belongs to the GlnE family.</text>
</comment>
<evidence type="ECO:0000313" key="10">
    <source>
        <dbReference type="EMBL" id="GGW56257.1"/>
    </source>
</evidence>
<dbReference type="CDD" id="cd05401">
    <property type="entry name" value="NT_GlnE_GlnD_like"/>
    <property type="match status" value="2"/>
</dbReference>
<feature type="domain" description="PII-uridylyltransferase/Glutamine-synthetase adenylyltransferase" evidence="9">
    <location>
        <begin position="301"/>
        <end position="439"/>
    </location>
</feature>
<comment type="function">
    <text evidence="7">Involved in the regulation of glutamine synthetase GlnA, a key enzyme in the process to assimilate ammonia. When cellular nitrogen levels are high, the C-terminal adenylyl transferase (AT) inactivates GlnA by covalent transfer of an adenylyl group from ATP to specific tyrosine residue of GlnA, thus reducing its activity. Conversely, when nitrogen levels are low, the N-terminal adenylyl removase (AR) activates GlnA by removing the adenylyl group by phosphorolysis, increasing its activity. The regulatory region of GlnE binds the signal transduction protein PII (GlnB) which indicates the nitrogen status of the cell.</text>
</comment>
<dbReference type="Pfam" id="PF03710">
    <property type="entry name" value="GlnE"/>
    <property type="match status" value="2"/>
</dbReference>
<dbReference type="HAMAP" id="MF_00802">
    <property type="entry name" value="GlnE"/>
    <property type="match status" value="1"/>
</dbReference>
<evidence type="ECO:0000256" key="3">
    <source>
        <dbReference type="ARBA" id="ARBA00022741"/>
    </source>
</evidence>
<dbReference type="PANTHER" id="PTHR30621">
    <property type="entry name" value="GLUTAMINE SYNTHETASE ADENYLYLTRANSFERASE"/>
    <property type="match status" value="1"/>
</dbReference>
<proteinExistence type="inferred from homology"/>
<dbReference type="InterPro" id="IPR005190">
    <property type="entry name" value="GlnE_rpt_dom"/>
</dbReference>
<evidence type="ECO:0000256" key="7">
    <source>
        <dbReference type="HAMAP-Rule" id="MF_00802"/>
    </source>
</evidence>
<dbReference type="InterPro" id="IPR013546">
    <property type="entry name" value="PII_UdlTrfase/GS_AdlTrfase"/>
</dbReference>
<dbReference type="EC" id="2.7.7.89" evidence="7"/>
<evidence type="ECO:0000256" key="2">
    <source>
        <dbReference type="ARBA" id="ARBA00022695"/>
    </source>
</evidence>
<dbReference type="PANTHER" id="PTHR30621:SF0">
    <property type="entry name" value="BIFUNCTIONAL GLUTAMINE SYNTHETASE ADENYLYLTRANSFERASE_ADENYLYL-REMOVING ENZYME"/>
    <property type="match status" value="1"/>
</dbReference>
<reference evidence="11" key="1">
    <citation type="journal article" date="2019" name="Int. J. Syst. Evol. Microbiol.">
        <title>The Global Catalogue of Microorganisms (GCM) 10K type strain sequencing project: providing services to taxonomists for standard genome sequencing and annotation.</title>
        <authorList>
            <consortium name="The Broad Institute Genomics Platform"/>
            <consortium name="The Broad Institute Genome Sequencing Center for Infectious Disease"/>
            <person name="Wu L."/>
            <person name="Ma J."/>
        </authorList>
    </citation>
    <scope>NUCLEOTIDE SEQUENCE [LARGE SCALE GENOMIC DNA]</scope>
    <source>
        <strain evidence="11">KCTC 23723</strain>
    </source>
</reference>
<sequence>MTENTPAPANASAVETAYWQASFSAVAAGLEPHAQQQLRLLLQASSFIGRTLQQQPDLIAQFCDNQWLSTTLDQGFNDPLVSDAALTESVAFSLLRRYRNAKLAQILAADIFKLQSIEQSLEAVSRLANVLINSAYQWAYQQQVQLSGTPLDEHGQPMPLLLLGMGKLGGGELNFSSDIDLIFTYPANGDTVGGRKTVEHQQFFTKVGQKLIAALHQVTADGFCYRVDMRLRPFGDSGPLVLSFAAFEDYYQEQGREWERYAMLKARVLNPDQIHAPALQSLLKPFIYRRYIDFSAIESLRRMKQLIEQENRRRNRRDNIKLGAGGIREVEFIVQTLQLIRGGRIPQLQEPAILKALPQLSEHGLLATVQVQQLQADYLWLRQVEQALQGIDDKQTQTLPADQQGQQQLLVSLGYPDWPLLLSAIESAMNRIHQQFKLVIEPEDHIEPQELGLGKLLWDSDLPITELAEHIDWLSAVDAEALLAQLLLFKQDCQRRSVGPRGREYLAKLVPQLLHYLQQQQASATVLTRILGVFKQIVTRTAYLELLFENPPALQQLVLLCSQSGWVAEQLARYPMLLDELIDPAQLYQVATIDDYRDRLRLYLMRVPEDDLELLMETLRQFKQAQQLRIAAADISGVLPLMKVSDHLTWLAEVIVEQLVNLSWQQMTARYGLPAGTTDQHKAFAVIGYGKLGGLELGYGSDLDLVFVHECQSQAATSGERSIDSMQFYLKLVQRILHLSTTRTNSGVLYEMDTRLRPSGNSGLLAIHIATYQQYLLQEAWTWEHQALVRARMIVGSPALFATFAAIRQQVLTLPRELNKLKTDVLQMREKLRQHHGVSSDDVKHRVGGIVDLEFISQYLVLAFSQQHPGLFQFTDNIRILEAATACGLLQDAEANALIEAYQVLRGVGHRQTLAPATMLVDTRLPHLQQQVQKCWTQWFSM</sequence>
<dbReference type="RefSeq" id="WP_189481217.1">
    <property type="nucleotide sequence ID" value="NZ_BMYR01000003.1"/>
</dbReference>
<feature type="region of interest" description="Adenylyl transferase" evidence="7">
    <location>
        <begin position="452"/>
        <end position="942"/>
    </location>
</feature>
<evidence type="ECO:0000256" key="1">
    <source>
        <dbReference type="ARBA" id="ARBA00022679"/>
    </source>
</evidence>
<dbReference type="InterPro" id="IPR023057">
    <property type="entry name" value="GlnE"/>
</dbReference>
<comment type="catalytic activity">
    <reaction evidence="7">
        <text>[glutamine synthetase]-L-tyrosine + ATP = [glutamine synthetase]-O(4)-(5'-adenylyl)-L-tyrosine + diphosphate</text>
        <dbReference type="Rhea" id="RHEA:18589"/>
        <dbReference type="Rhea" id="RHEA-COMP:10660"/>
        <dbReference type="Rhea" id="RHEA-COMP:10661"/>
        <dbReference type="ChEBI" id="CHEBI:30616"/>
        <dbReference type="ChEBI" id="CHEBI:33019"/>
        <dbReference type="ChEBI" id="CHEBI:46858"/>
        <dbReference type="ChEBI" id="CHEBI:83624"/>
        <dbReference type="EC" id="2.7.7.42"/>
    </reaction>
</comment>
<evidence type="ECO:0000256" key="5">
    <source>
        <dbReference type="ARBA" id="ARBA00022842"/>
    </source>
</evidence>
<gene>
    <name evidence="7 10" type="primary">glnE</name>
    <name evidence="10" type="ORF">GCM10008111_10540</name>
</gene>
<feature type="domain" description="Glutamate-ammonia ligase adenylyltransferase repeated" evidence="8">
    <location>
        <begin position="554"/>
        <end position="805"/>
    </location>
</feature>
<comment type="cofactor">
    <cofactor evidence="7">
        <name>Mg(2+)</name>
        <dbReference type="ChEBI" id="CHEBI:18420"/>
    </cofactor>
</comment>
<evidence type="ECO:0000313" key="11">
    <source>
        <dbReference type="Proteomes" id="UP000634667"/>
    </source>
</evidence>
<accession>A0ABQ2WJ22</accession>
<evidence type="ECO:0000259" key="8">
    <source>
        <dbReference type="Pfam" id="PF03710"/>
    </source>
</evidence>
<keyword evidence="1 7" id="KW-0808">Transferase</keyword>
<keyword evidence="2 7" id="KW-0548">Nucleotidyltransferase</keyword>
<dbReference type="Gene3D" id="3.30.460.10">
    <property type="entry name" value="Beta Polymerase, domain 2"/>
    <property type="match status" value="2"/>
</dbReference>
<keyword evidence="3 7" id="KW-0547">Nucleotide-binding</keyword>
<evidence type="ECO:0000256" key="6">
    <source>
        <dbReference type="ARBA" id="ARBA00023268"/>
    </source>
</evidence>
<keyword evidence="11" id="KW-1185">Reference proteome</keyword>
<dbReference type="InterPro" id="IPR043519">
    <property type="entry name" value="NT_sf"/>
</dbReference>
<name>A0ABQ2WJ22_9ALTE</name>
<organism evidence="10 11">
    <name type="scientific">Alishewanella tabrizica</name>
    <dbReference type="NCBI Taxonomy" id="671278"/>
    <lineage>
        <taxon>Bacteria</taxon>
        <taxon>Pseudomonadati</taxon>
        <taxon>Pseudomonadota</taxon>
        <taxon>Gammaproteobacteria</taxon>
        <taxon>Alteromonadales</taxon>
        <taxon>Alteromonadaceae</taxon>
        <taxon>Alishewanella</taxon>
    </lineage>
</organism>
<keyword evidence="4 7" id="KW-0067">ATP-binding</keyword>
<evidence type="ECO:0000259" key="9">
    <source>
        <dbReference type="Pfam" id="PF08335"/>
    </source>
</evidence>
<keyword evidence="5 7" id="KW-0460">Magnesium</keyword>
<comment type="catalytic activity">
    <reaction evidence="7">
        <text>[glutamine synthetase]-O(4)-(5'-adenylyl)-L-tyrosine + phosphate = [glutamine synthetase]-L-tyrosine + ADP</text>
        <dbReference type="Rhea" id="RHEA:43716"/>
        <dbReference type="Rhea" id="RHEA-COMP:10660"/>
        <dbReference type="Rhea" id="RHEA-COMP:10661"/>
        <dbReference type="ChEBI" id="CHEBI:43474"/>
        <dbReference type="ChEBI" id="CHEBI:46858"/>
        <dbReference type="ChEBI" id="CHEBI:83624"/>
        <dbReference type="ChEBI" id="CHEBI:456216"/>
        <dbReference type="EC" id="2.7.7.89"/>
    </reaction>
</comment>
<feature type="region of interest" description="Adenylyl removase" evidence="7">
    <location>
        <begin position="1"/>
        <end position="443"/>
    </location>
</feature>
<feature type="domain" description="Glutamate-ammonia ligase adenylyltransferase repeated" evidence="8">
    <location>
        <begin position="36"/>
        <end position="272"/>
    </location>
</feature>
<feature type="domain" description="PII-uridylyltransferase/Glutamine-synthetase adenylyltransferase" evidence="9">
    <location>
        <begin position="830"/>
        <end position="911"/>
    </location>
</feature>
<dbReference type="SUPFAM" id="SSF81301">
    <property type="entry name" value="Nucleotidyltransferase"/>
    <property type="match status" value="2"/>
</dbReference>
<dbReference type="Proteomes" id="UP000634667">
    <property type="component" value="Unassembled WGS sequence"/>
</dbReference>
<dbReference type="NCBIfam" id="NF008292">
    <property type="entry name" value="PRK11072.1"/>
    <property type="match status" value="1"/>
</dbReference>
<evidence type="ECO:0000256" key="4">
    <source>
        <dbReference type="ARBA" id="ARBA00022840"/>
    </source>
</evidence>
<comment type="caution">
    <text evidence="10">The sequence shown here is derived from an EMBL/GenBank/DDBJ whole genome shotgun (WGS) entry which is preliminary data.</text>
</comment>
<dbReference type="Pfam" id="PF08335">
    <property type="entry name" value="GlnD_UR_UTase"/>
    <property type="match status" value="2"/>
</dbReference>
<protein>
    <recommendedName>
        <fullName evidence="7">Bifunctional glutamine synthetase adenylyltransferase/adenylyl-removing enzyme</fullName>
    </recommendedName>
    <alternativeName>
        <fullName evidence="7">ATP:glutamine synthetase adenylyltransferase</fullName>
    </alternativeName>
    <alternativeName>
        <fullName evidence="7">ATase</fullName>
    </alternativeName>
    <domain>
        <recommendedName>
            <fullName evidence="7">Glutamine synthetase adenylyl-L-tyrosine phosphorylase</fullName>
            <ecNumber evidence="7">2.7.7.89</ecNumber>
        </recommendedName>
        <alternativeName>
            <fullName evidence="7">Adenylyl removase</fullName>
            <shortName evidence="7">AR</shortName>
            <shortName evidence="7">AT-N</shortName>
        </alternativeName>
    </domain>
    <domain>
        <recommendedName>
            <fullName evidence="7">Glutamine synthetase adenylyl transferase</fullName>
            <ecNumber evidence="7">2.7.7.42</ecNumber>
        </recommendedName>
        <alternativeName>
            <fullName evidence="7">Adenylyl transferase</fullName>
            <shortName evidence="7">AT</shortName>
            <shortName evidence="7">AT-C</shortName>
        </alternativeName>
    </domain>
</protein>
<dbReference type="EC" id="2.7.7.42" evidence="7"/>
<keyword evidence="6 7" id="KW-0511">Multifunctional enzyme</keyword>